<dbReference type="PANTHER" id="PTHR47268:SF4">
    <property type="entry name" value="ACYLPHOSPHATASE"/>
    <property type="match status" value="1"/>
</dbReference>
<dbReference type="EC" id="3.6.1.7" evidence="2 4"/>
<evidence type="ECO:0000256" key="2">
    <source>
        <dbReference type="ARBA" id="ARBA00012150"/>
    </source>
</evidence>
<dbReference type="Proteomes" id="UP000620633">
    <property type="component" value="Unassembled WGS sequence"/>
</dbReference>
<evidence type="ECO:0000256" key="1">
    <source>
        <dbReference type="ARBA" id="ARBA00005614"/>
    </source>
</evidence>
<evidence type="ECO:0000256" key="6">
    <source>
        <dbReference type="SAM" id="MobiDB-lite"/>
    </source>
</evidence>
<dbReference type="Gene3D" id="3.30.70.100">
    <property type="match status" value="1"/>
</dbReference>
<sequence length="119" mass="13284">MNAAPTGSSRNRQERTLPTHPAHPAKAATMTGMRLTALITGTVQGVGYRRYVQRHARDLNLAGYAENLSDGRVEIVAEGPQPELDRLLHWLRLGPPHARVRDVQTTYSDRTGLNDFHVY</sequence>
<comment type="catalytic activity">
    <reaction evidence="3 4">
        <text>an acyl phosphate + H2O = a carboxylate + phosphate + H(+)</text>
        <dbReference type="Rhea" id="RHEA:14965"/>
        <dbReference type="ChEBI" id="CHEBI:15377"/>
        <dbReference type="ChEBI" id="CHEBI:15378"/>
        <dbReference type="ChEBI" id="CHEBI:29067"/>
        <dbReference type="ChEBI" id="CHEBI:43474"/>
        <dbReference type="ChEBI" id="CHEBI:59918"/>
        <dbReference type="EC" id="3.6.1.7"/>
    </reaction>
</comment>
<evidence type="ECO:0000313" key="9">
    <source>
        <dbReference type="Proteomes" id="UP000620633"/>
    </source>
</evidence>
<dbReference type="EMBL" id="BMQO01000002">
    <property type="protein sequence ID" value="GGS18576.1"/>
    <property type="molecule type" value="Genomic_DNA"/>
</dbReference>
<gene>
    <name evidence="8" type="ORF">GCM10008961_07610</name>
</gene>
<accession>A0ABQ2SET5</accession>
<evidence type="ECO:0000259" key="7">
    <source>
        <dbReference type="PROSITE" id="PS51160"/>
    </source>
</evidence>
<feature type="active site" evidence="4">
    <location>
        <position position="49"/>
    </location>
</feature>
<dbReference type="Pfam" id="PF00708">
    <property type="entry name" value="Acylphosphatase"/>
    <property type="match status" value="1"/>
</dbReference>
<feature type="compositionally biased region" description="Polar residues" evidence="6">
    <location>
        <begin position="1"/>
        <end position="10"/>
    </location>
</feature>
<proteinExistence type="inferred from homology"/>
<evidence type="ECO:0000313" key="8">
    <source>
        <dbReference type="EMBL" id="GGS18576.1"/>
    </source>
</evidence>
<feature type="domain" description="Acylphosphatase-like" evidence="7">
    <location>
        <begin position="34"/>
        <end position="119"/>
    </location>
</feature>
<evidence type="ECO:0000256" key="3">
    <source>
        <dbReference type="ARBA" id="ARBA00047645"/>
    </source>
</evidence>
<dbReference type="PANTHER" id="PTHR47268">
    <property type="entry name" value="ACYLPHOSPHATASE"/>
    <property type="match status" value="1"/>
</dbReference>
<dbReference type="PROSITE" id="PS51160">
    <property type="entry name" value="ACYLPHOSPHATASE_3"/>
    <property type="match status" value="1"/>
</dbReference>
<dbReference type="SUPFAM" id="SSF54975">
    <property type="entry name" value="Acylphosphatase/BLUF domain-like"/>
    <property type="match status" value="1"/>
</dbReference>
<comment type="similarity">
    <text evidence="1 5">Belongs to the acylphosphatase family.</text>
</comment>
<dbReference type="InterPro" id="IPR001792">
    <property type="entry name" value="Acylphosphatase-like_dom"/>
</dbReference>
<reference evidence="9" key="1">
    <citation type="journal article" date="2019" name="Int. J. Syst. Evol. Microbiol.">
        <title>The Global Catalogue of Microorganisms (GCM) 10K type strain sequencing project: providing services to taxonomists for standard genome sequencing and annotation.</title>
        <authorList>
            <consortium name="The Broad Institute Genomics Platform"/>
            <consortium name="The Broad Institute Genome Sequencing Center for Infectious Disease"/>
            <person name="Wu L."/>
            <person name="Ma J."/>
        </authorList>
    </citation>
    <scope>NUCLEOTIDE SEQUENCE [LARGE SCALE GENOMIC DNA]</scope>
    <source>
        <strain evidence="9">JCM 31406</strain>
    </source>
</reference>
<comment type="caution">
    <text evidence="8">The sequence shown here is derived from an EMBL/GenBank/DDBJ whole genome shotgun (WGS) entry which is preliminary data.</text>
</comment>
<dbReference type="InterPro" id="IPR020456">
    <property type="entry name" value="Acylphosphatase"/>
</dbReference>
<feature type="active site" evidence="4">
    <location>
        <position position="67"/>
    </location>
</feature>
<dbReference type="NCBIfam" id="NF011007">
    <property type="entry name" value="PRK14433.1"/>
    <property type="match status" value="1"/>
</dbReference>
<feature type="compositionally biased region" description="Low complexity" evidence="6">
    <location>
        <begin position="18"/>
        <end position="28"/>
    </location>
</feature>
<evidence type="ECO:0000256" key="5">
    <source>
        <dbReference type="RuleBase" id="RU004168"/>
    </source>
</evidence>
<dbReference type="InterPro" id="IPR036046">
    <property type="entry name" value="Acylphosphatase-like_dom_sf"/>
</dbReference>
<name>A0ABQ2SET5_9DEIO</name>
<organism evidence="8 9">
    <name type="scientific">Deinococcus knuensis</name>
    <dbReference type="NCBI Taxonomy" id="1837380"/>
    <lineage>
        <taxon>Bacteria</taxon>
        <taxon>Thermotogati</taxon>
        <taxon>Deinococcota</taxon>
        <taxon>Deinococci</taxon>
        <taxon>Deinococcales</taxon>
        <taxon>Deinococcaceae</taxon>
        <taxon>Deinococcus</taxon>
    </lineage>
</organism>
<feature type="region of interest" description="Disordered" evidence="6">
    <location>
        <begin position="1"/>
        <end position="28"/>
    </location>
</feature>
<keyword evidence="9" id="KW-1185">Reference proteome</keyword>
<evidence type="ECO:0000256" key="4">
    <source>
        <dbReference type="PROSITE-ProRule" id="PRU00520"/>
    </source>
</evidence>
<keyword evidence="4" id="KW-0378">Hydrolase</keyword>
<protein>
    <recommendedName>
        <fullName evidence="2 4">acylphosphatase</fullName>
        <ecNumber evidence="2 4">3.6.1.7</ecNumber>
    </recommendedName>
</protein>